<evidence type="ECO:0000313" key="1">
    <source>
        <dbReference type="EMBL" id="KFM21438.1"/>
    </source>
</evidence>
<evidence type="ECO:0000313" key="2">
    <source>
        <dbReference type="Proteomes" id="UP000029384"/>
    </source>
</evidence>
<reference evidence="1 2" key="1">
    <citation type="submission" date="2014-06" db="EMBL/GenBank/DDBJ databases">
        <authorList>
            <person name="Ngugi D.K."/>
            <person name="Blom J."/>
            <person name="Alam I."/>
            <person name="Rashid M."/>
            <person name="Baalawi W."/>
            <person name="Zhang G."/>
            <person name="Hikmawan T."/>
            <person name="Guan Y."/>
            <person name="Antunes A."/>
            <person name="Siam R."/>
            <person name="El-Dorry H."/>
            <person name="Bajic V."/>
            <person name="Stingl U."/>
        </authorList>
    </citation>
    <scope>NUCLEOTIDE SEQUENCE [LARGE SCALE GENOMIC DNA]</scope>
    <source>
        <strain evidence="1">SCGC AAA799-B03</strain>
    </source>
</reference>
<dbReference type="EMBL" id="JOTA01000022">
    <property type="protein sequence ID" value="KFM21438.1"/>
    <property type="molecule type" value="Genomic_DNA"/>
</dbReference>
<keyword evidence="2" id="KW-1185">Reference proteome</keyword>
<sequence>MQKLCGNDPSGKGEHCYCIEKNAVNVINGMFKVTIGQKMKTLDNKIQKMLTNKNFVQK</sequence>
<protein>
    <submittedName>
        <fullName evidence="1">Uncharacterized protein</fullName>
    </submittedName>
</protein>
<comment type="caution">
    <text evidence="1">The sequence shown here is derived from an EMBL/GenBank/DDBJ whole genome shotgun (WGS) entry which is preliminary data.</text>
</comment>
<dbReference type="AlphaFoldDB" id="A0A087S6T4"/>
<proteinExistence type="predicted"/>
<gene>
    <name evidence="1" type="ORF">AAA799B03_01010</name>
</gene>
<name>A0A087S6T4_9ARCH</name>
<dbReference type="Proteomes" id="UP000029384">
    <property type="component" value="Unassembled WGS sequence"/>
</dbReference>
<organism evidence="1 2">
    <name type="scientific">Marine Group I thaumarchaeote SCGC AAA799-B03</name>
    <dbReference type="NCBI Taxonomy" id="1502289"/>
    <lineage>
        <taxon>Archaea</taxon>
        <taxon>Nitrososphaerota</taxon>
        <taxon>Marine Group I</taxon>
    </lineage>
</organism>
<accession>A0A087S6T4</accession>